<dbReference type="SMART" id="SM00382">
    <property type="entry name" value="AAA"/>
    <property type="match status" value="1"/>
</dbReference>
<dbReference type="InterPro" id="IPR003439">
    <property type="entry name" value="ABC_transporter-like_ATP-bd"/>
</dbReference>
<dbReference type="PROSITE" id="PS00211">
    <property type="entry name" value="ABC_TRANSPORTER_1"/>
    <property type="match status" value="1"/>
</dbReference>
<dbReference type="InterPro" id="IPR011527">
    <property type="entry name" value="ABC1_TM_dom"/>
</dbReference>
<feature type="transmembrane region" description="Helical" evidence="7">
    <location>
        <begin position="50"/>
        <end position="70"/>
    </location>
</feature>
<evidence type="ECO:0000256" key="2">
    <source>
        <dbReference type="ARBA" id="ARBA00022692"/>
    </source>
</evidence>
<evidence type="ECO:0000256" key="3">
    <source>
        <dbReference type="ARBA" id="ARBA00022741"/>
    </source>
</evidence>
<organism evidence="10 11">
    <name type="scientific">Levilactobacillus lanxiensis</name>
    <dbReference type="NCBI Taxonomy" id="2799568"/>
    <lineage>
        <taxon>Bacteria</taxon>
        <taxon>Bacillati</taxon>
        <taxon>Bacillota</taxon>
        <taxon>Bacilli</taxon>
        <taxon>Lactobacillales</taxon>
        <taxon>Lactobacillaceae</taxon>
        <taxon>Levilactobacillus</taxon>
    </lineage>
</organism>
<evidence type="ECO:0000256" key="5">
    <source>
        <dbReference type="ARBA" id="ARBA00022989"/>
    </source>
</evidence>
<sequence>MLLSKYFRLAGKLTLVLLLLIPCASAIEIAVSYLLQLITDSVTGHGNLAYGMLFAIVVSYILVDSLTYFVEAYTEQVVLNRIIFGVRNRLMRQFLRQNTGVSHDRQQLTTHYNNTFTTTVDVLHSDYLQGSVNAYKQICQLVIALTLSVLIQPVLSLIIVLLCLPALALPFLQKRLLATNKQHILAAGEQYTHQLQDLLNGLRTAQLFHLERRLLRRFQTKNQQLLAAQNRDQLKRKQVGGLSQLLDNVLYLGTWIVGIYFVMHKDVTLGQLVAFSQLMIFIAEPIQSASGLLADIVGGREAAKTLAPVLTDQSVTAPSEAPSAFRTLAYQDVSLNLADQPILQHVSLTFAADQHVLVVGKSGSGKSTLLNLPLSPHTTFTGTLRLNGQDLATLAPAAVSAQIGLLEQNSYIFNDTIRQNLTLYDPQITDSQVERVLTAVGLGAYATATAQQQIVSAQGNTLSGGEKKRLAIARLLLHPHGLTFFDEPLTGLDPHTAHDMVGLLTRPDTAAWVTITHQYDAQLFAFADEIVIVDAGRVVAQGPLQATSVQTGLAQLDLI</sequence>
<dbReference type="SUPFAM" id="SSF52540">
    <property type="entry name" value="P-loop containing nucleoside triphosphate hydrolases"/>
    <property type="match status" value="1"/>
</dbReference>
<evidence type="ECO:0000256" key="6">
    <source>
        <dbReference type="ARBA" id="ARBA00023136"/>
    </source>
</evidence>
<dbReference type="InterPro" id="IPR027417">
    <property type="entry name" value="P-loop_NTPase"/>
</dbReference>
<comment type="subcellular location">
    <subcellularLocation>
        <location evidence="1">Cell membrane</location>
        <topology evidence="1">Multi-pass membrane protein</topology>
    </subcellularLocation>
</comment>
<dbReference type="InterPro" id="IPR017871">
    <property type="entry name" value="ABC_transporter-like_CS"/>
</dbReference>
<dbReference type="PROSITE" id="PS50893">
    <property type="entry name" value="ABC_TRANSPORTER_2"/>
    <property type="match status" value="1"/>
</dbReference>
<evidence type="ECO:0000313" key="11">
    <source>
        <dbReference type="Proteomes" id="UP001597189"/>
    </source>
</evidence>
<gene>
    <name evidence="10" type="ORF">ACFQ44_00900</name>
</gene>
<evidence type="ECO:0000256" key="4">
    <source>
        <dbReference type="ARBA" id="ARBA00022840"/>
    </source>
</evidence>
<dbReference type="EMBL" id="JBHTOD010000001">
    <property type="protein sequence ID" value="MFD1454233.1"/>
    <property type="molecule type" value="Genomic_DNA"/>
</dbReference>
<proteinExistence type="predicted"/>
<accession>A0ABW4D101</accession>
<evidence type="ECO:0000256" key="1">
    <source>
        <dbReference type="ARBA" id="ARBA00004651"/>
    </source>
</evidence>
<dbReference type="PANTHER" id="PTHR43394:SF1">
    <property type="entry name" value="ATP-BINDING CASSETTE SUB-FAMILY B MEMBER 10, MITOCHONDRIAL"/>
    <property type="match status" value="1"/>
</dbReference>
<feature type="domain" description="ABC transmembrane type-1" evidence="9">
    <location>
        <begin position="23"/>
        <end position="298"/>
    </location>
</feature>
<feature type="transmembrane region" description="Helical" evidence="7">
    <location>
        <begin position="141"/>
        <end position="172"/>
    </location>
</feature>
<dbReference type="InterPro" id="IPR036640">
    <property type="entry name" value="ABC1_TM_sf"/>
</dbReference>
<dbReference type="PANTHER" id="PTHR43394">
    <property type="entry name" value="ATP-DEPENDENT PERMEASE MDL1, MITOCHONDRIAL"/>
    <property type="match status" value="1"/>
</dbReference>
<name>A0ABW4D101_9LACO</name>
<dbReference type="GO" id="GO:0005524">
    <property type="term" value="F:ATP binding"/>
    <property type="evidence" value="ECO:0007669"/>
    <property type="project" value="UniProtKB-KW"/>
</dbReference>
<protein>
    <submittedName>
        <fullName evidence="10">ATP-binding cassette domain-containing protein</fullName>
    </submittedName>
</protein>
<comment type="caution">
    <text evidence="10">The sequence shown here is derived from an EMBL/GenBank/DDBJ whole genome shotgun (WGS) entry which is preliminary data.</text>
</comment>
<dbReference type="Gene3D" id="3.40.50.300">
    <property type="entry name" value="P-loop containing nucleotide triphosphate hydrolases"/>
    <property type="match status" value="1"/>
</dbReference>
<dbReference type="Gene3D" id="1.20.1560.10">
    <property type="entry name" value="ABC transporter type 1, transmembrane domain"/>
    <property type="match status" value="1"/>
</dbReference>
<dbReference type="PROSITE" id="PS50929">
    <property type="entry name" value="ABC_TM1F"/>
    <property type="match status" value="1"/>
</dbReference>
<evidence type="ECO:0000313" key="10">
    <source>
        <dbReference type="EMBL" id="MFD1454233.1"/>
    </source>
</evidence>
<reference evidence="11" key="1">
    <citation type="journal article" date="2019" name="Int. J. Syst. Evol. Microbiol.">
        <title>The Global Catalogue of Microorganisms (GCM) 10K type strain sequencing project: providing services to taxonomists for standard genome sequencing and annotation.</title>
        <authorList>
            <consortium name="The Broad Institute Genomics Platform"/>
            <consortium name="The Broad Institute Genome Sequencing Center for Infectious Disease"/>
            <person name="Wu L."/>
            <person name="Ma J."/>
        </authorList>
    </citation>
    <scope>NUCLEOTIDE SEQUENCE [LARGE SCALE GENOMIC DNA]</scope>
    <source>
        <strain evidence="11">CCM 8979</strain>
    </source>
</reference>
<keyword evidence="2 7" id="KW-0812">Transmembrane</keyword>
<keyword evidence="4 10" id="KW-0067">ATP-binding</keyword>
<dbReference type="Proteomes" id="UP001597189">
    <property type="component" value="Unassembled WGS sequence"/>
</dbReference>
<dbReference type="RefSeq" id="WP_203642548.1">
    <property type="nucleotide sequence ID" value="NZ_BOLN01000001.1"/>
</dbReference>
<dbReference type="Pfam" id="PF00005">
    <property type="entry name" value="ABC_tran"/>
    <property type="match status" value="1"/>
</dbReference>
<keyword evidence="6 7" id="KW-0472">Membrane</keyword>
<keyword evidence="3" id="KW-0547">Nucleotide-binding</keyword>
<keyword evidence="5 7" id="KW-1133">Transmembrane helix</keyword>
<dbReference type="Pfam" id="PF00664">
    <property type="entry name" value="ABC_membrane"/>
    <property type="match status" value="1"/>
</dbReference>
<dbReference type="InterPro" id="IPR039421">
    <property type="entry name" value="Type_1_exporter"/>
</dbReference>
<dbReference type="SUPFAM" id="SSF90123">
    <property type="entry name" value="ABC transporter transmembrane region"/>
    <property type="match status" value="1"/>
</dbReference>
<evidence type="ECO:0000259" key="9">
    <source>
        <dbReference type="PROSITE" id="PS50929"/>
    </source>
</evidence>
<evidence type="ECO:0000256" key="7">
    <source>
        <dbReference type="SAM" id="Phobius"/>
    </source>
</evidence>
<evidence type="ECO:0000259" key="8">
    <source>
        <dbReference type="PROSITE" id="PS50893"/>
    </source>
</evidence>
<dbReference type="InterPro" id="IPR003593">
    <property type="entry name" value="AAA+_ATPase"/>
</dbReference>
<feature type="domain" description="ABC transporter" evidence="8">
    <location>
        <begin position="328"/>
        <end position="558"/>
    </location>
</feature>
<keyword evidence="11" id="KW-1185">Reference proteome</keyword>